<comment type="caution">
    <text evidence="2">The sequence shown here is derived from an EMBL/GenBank/DDBJ whole genome shotgun (WGS) entry which is preliminary data.</text>
</comment>
<reference evidence="2 3" key="1">
    <citation type="submission" date="2017-09" db="EMBL/GenBank/DDBJ databases">
        <title>Biodiversity and function of Thalassospira species in the particle-attached aromatic-hydrocarbon-degrading consortia from the surface seawater of the South China Sea.</title>
        <authorList>
            <person name="Dong C."/>
            <person name="Liu R."/>
            <person name="Shao Z."/>
        </authorList>
    </citation>
    <scope>NUCLEOTIDE SEQUENCE [LARGE SCALE GENOMIC DNA]</scope>
    <source>
        <strain evidence="2 3">CSC1P2</strain>
    </source>
</reference>
<feature type="non-terminal residue" evidence="2">
    <location>
        <position position="60"/>
    </location>
</feature>
<gene>
    <name evidence="2" type="ORF">COO20_03130</name>
</gene>
<proteinExistence type="predicted"/>
<dbReference type="AlphaFoldDB" id="A0A2N3KXA2"/>
<organism evidence="2 3">
    <name type="scientific">Thalassospira marina</name>
    <dbReference type="NCBI Taxonomy" id="2048283"/>
    <lineage>
        <taxon>Bacteria</taxon>
        <taxon>Pseudomonadati</taxon>
        <taxon>Pseudomonadota</taxon>
        <taxon>Alphaproteobacteria</taxon>
        <taxon>Rhodospirillales</taxon>
        <taxon>Thalassospiraceae</taxon>
        <taxon>Thalassospira</taxon>
    </lineage>
</organism>
<keyword evidence="1" id="KW-0812">Transmembrane</keyword>
<accession>A0A2N3KXA2</accession>
<dbReference type="EMBL" id="NWTK01000002">
    <property type="protein sequence ID" value="PKR55194.1"/>
    <property type="molecule type" value="Genomic_DNA"/>
</dbReference>
<feature type="transmembrane region" description="Helical" evidence="1">
    <location>
        <begin position="40"/>
        <end position="56"/>
    </location>
</feature>
<dbReference type="Proteomes" id="UP000233597">
    <property type="component" value="Unassembled WGS sequence"/>
</dbReference>
<evidence type="ECO:0000256" key="1">
    <source>
        <dbReference type="SAM" id="Phobius"/>
    </source>
</evidence>
<evidence type="ECO:0000313" key="2">
    <source>
        <dbReference type="EMBL" id="PKR55194.1"/>
    </source>
</evidence>
<sequence length="60" mass="6841">MRPLNTPFAQTGINPPFFLSQVLFLRAASTLDTCNHAFVVQWPICVLLSLCFYMILRKVP</sequence>
<protein>
    <submittedName>
        <fullName evidence="2">Uncharacterized protein</fullName>
    </submittedName>
</protein>
<keyword evidence="1" id="KW-1133">Transmembrane helix</keyword>
<keyword evidence="1" id="KW-0472">Membrane</keyword>
<name>A0A2N3KXA2_9PROT</name>
<evidence type="ECO:0000313" key="3">
    <source>
        <dbReference type="Proteomes" id="UP000233597"/>
    </source>
</evidence>